<comment type="caution">
    <text evidence="2">The sequence shown here is derived from an EMBL/GenBank/DDBJ whole genome shotgun (WGS) entry which is preliminary data.</text>
</comment>
<proteinExistence type="predicted"/>
<organism evidence="2 3">
    <name type="scientific">Dryococelus australis</name>
    <dbReference type="NCBI Taxonomy" id="614101"/>
    <lineage>
        <taxon>Eukaryota</taxon>
        <taxon>Metazoa</taxon>
        <taxon>Ecdysozoa</taxon>
        <taxon>Arthropoda</taxon>
        <taxon>Hexapoda</taxon>
        <taxon>Insecta</taxon>
        <taxon>Pterygota</taxon>
        <taxon>Neoptera</taxon>
        <taxon>Polyneoptera</taxon>
        <taxon>Phasmatodea</taxon>
        <taxon>Verophasmatodea</taxon>
        <taxon>Anareolatae</taxon>
        <taxon>Phasmatidae</taxon>
        <taxon>Eurycanthinae</taxon>
        <taxon>Dryococelus</taxon>
    </lineage>
</organism>
<evidence type="ECO:0000313" key="3">
    <source>
        <dbReference type="Proteomes" id="UP001159363"/>
    </source>
</evidence>
<evidence type="ECO:0000256" key="1">
    <source>
        <dbReference type="SAM" id="MobiDB-lite"/>
    </source>
</evidence>
<protein>
    <submittedName>
        <fullName evidence="2">Uncharacterized protein</fullName>
    </submittedName>
</protein>
<feature type="region of interest" description="Disordered" evidence="1">
    <location>
        <begin position="82"/>
        <end position="118"/>
    </location>
</feature>
<feature type="region of interest" description="Disordered" evidence="1">
    <location>
        <begin position="814"/>
        <end position="834"/>
    </location>
</feature>
<feature type="compositionally biased region" description="Polar residues" evidence="1">
    <location>
        <begin position="775"/>
        <end position="784"/>
    </location>
</feature>
<feature type="region of interest" description="Disordered" evidence="1">
    <location>
        <begin position="755"/>
        <end position="784"/>
    </location>
</feature>
<feature type="compositionally biased region" description="Basic and acidic residues" evidence="1">
    <location>
        <begin position="821"/>
        <end position="834"/>
    </location>
</feature>
<gene>
    <name evidence="2" type="ORF">PR048_025073</name>
</gene>
<sequence length="877" mass="98071">MRHTPPPRTATNKLGELPFINNRSSGTPAYLESDARFELLGILETTGKIPPVLPISDTTLEGICGIRVIFWQHATIEIQRNTSHARSHPRLSTPTIACSDRPVHNGGHATKRRARKISPERKEVPEVVTVAAPVEWTKSYTTLELAVRGRRPDALFMPLASVRRLTQGLTLQHGSNAVRNHYRKFLLDAYYSPRQTRTAVSSQPECAYSRAVAFTRLISRPLVHSHHEHLVAISSQPYLTSLPYSARWPLPDARLLAQKLIYISHCAECPSLPEYSCPSSTLVGFFSRGRRKAIDHSPATPLGESEGERFCLGREGGTRCVATPPPPSQEPDRVGGPKVWRNARFLASALREPVAQNYAQQSSEYQLLRRTGEKLTIRGFNQPSGQCASEPDPMAVVFADRAETEIALMCLSTDSMIRPLPEVCFLFQCGYRGPRWGSGQTTRLPPRRTGFDSLRGRSIILACGIVPDDTAGRQVFWEISRFLCTCIPALLHYSTRFTLSALDTSINRRKFIKQFSFPDRRQLIGRICHRAARSEILMTGQCKREVHLHVAPTRPALRGVAWEENCVEAENEGLEWSQLLAAKEGVRNPPPPLLRPSLESKTLGRQLSYRNRSGSADSSTITAMHTGSVNSSSILIHPADTTPHSLHKDLCSDQIQQIPGGVAPGFRHVRIVPGDATSRWVYSEISRFYAISFRRSSVPASPRPHTLKTSLLRTAQTSPPLPIPAYETQLEAKNVQQNAHRKREATSVLAVQKVAPVEREEGSGATRPETPEDTAGNTRSLPTRRSTYLRRTFVTMRCTLFSAYRNNHWRYPSRRAGQKVQKKESGRRECEKGTRSDNGLLITRLLCMFSAYHKSQLTSKGQRPEEGRCDCVGDLRF</sequence>
<accession>A0ABQ9GQB2</accession>
<name>A0ABQ9GQB2_9NEOP</name>
<reference evidence="2 3" key="1">
    <citation type="submission" date="2023-02" db="EMBL/GenBank/DDBJ databases">
        <title>LHISI_Scaffold_Assembly.</title>
        <authorList>
            <person name="Stuart O.P."/>
            <person name="Cleave R."/>
            <person name="Magrath M.J.L."/>
            <person name="Mikheyev A.S."/>
        </authorList>
    </citation>
    <scope>NUCLEOTIDE SEQUENCE [LARGE SCALE GENOMIC DNA]</scope>
    <source>
        <strain evidence="2">Daus_M_001</strain>
        <tissue evidence="2">Leg muscle</tissue>
    </source>
</reference>
<keyword evidence="3" id="KW-1185">Reference proteome</keyword>
<dbReference type="EMBL" id="JARBHB010000010">
    <property type="protein sequence ID" value="KAJ8874231.1"/>
    <property type="molecule type" value="Genomic_DNA"/>
</dbReference>
<evidence type="ECO:0000313" key="2">
    <source>
        <dbReference type="EMBL" id="KAJ8874231.1"/>
    </source>
</evidence>
<dbReference type="Proteomes" id="UP001159363">
    <property type="component" value="Chromosome 9"/>
</dbReference>